<proteinExistence type="predicted"/>
<dbReference type="RefSeq" id="WP_179362533.1">
    <property type="nucleotide sequence ID" value="NZ_CP026994.1"/>
</dbReference>
<accession>A0A7D5M7F2</accession>
<name>A0A7D5M7F2_9ARCH</name>
<reference evidence="1 2" key="1">
    <citation type="submission" date="2018-02" db="EMBL/GenBank/DDBJ databases">
        <title>Complete genome of Nitrosopumilus oxyclinae HCE1.</title>
        <authorList>
            <person name="Qin W."/>
            <person name="Zheng Y."/>
            <person name="Stahl D.A."/>
        </authorList>
    </citation>
    <scope>NUCLEOTIDE SEQUENCE [LARGE SCALE GENOMIC DNA]</scope>
    <source>
        <strain evidence="1 2">HCE1</strain>
    </source>
</reference>
<dbReference type="EMBL" id="CP026994">
    <property type="protein sequence ID" value="QLH05289.1"/>
    <property type="molecule type" value="Genomic_DNA"/>
</dbReference>
<evidence type="ECO:0000313" key="2">
    <source>
        <dbReference type="Proteomes" id="UP000509441"/>
    </source>
</evidence>
<protein>
    <submittedName>
        <fullName evidence="1">Uncharacterized protein</fullName>
    </submittedName>
</protein>
<dbReference type="KEGG" id="nox:C5F49_08125"/>
<dbReference type="AlphaFoldDB" id="A0A7D5M7F2"/>
<organism evidence="1 2">
    <name type="scientific">Nitrosopumilus oxyclinae</name>
    <dbReference type="NCBI Taxonomy" id="1959104"/>
    <lineage>
        <taxon>Archaea</taxon>
        <taxon>Nitrososphaerota</taxon>
        <taxon>Nitrososphaeria</taxon>
        <taxon>Nitrosopumilales</taxon>
        <taxon>Nitrosopumilaceae</taxon>
        <taxon>Nitrosopumilus</taxon>
    </lineage>
</organism>
<evidence type="ECO:0000313" key="1">
    <source>
        <dbReference type="EMBL" id="QLH05289.1"/>
    </source>
</evidence>
<gene>
    <name evidence="1" type="ORF">C5F49_08125</name>
</gene>
<keyword evidence="2" id="KW-1185">Reference proteome</keyword>
<dbReference type="Proteomes" id="UP000509441">
    <property type="component" value="Chromosome"/>
</dbReference>
<sequence length="199" mass="22762">MKFSEEQVKEIVALKESLIEQIDKHQEGIEALEKNITVLDSFLKDSSFTKASQLEIKKEIKSEIIEKKEIKSKSEIIEKSVENSIPIKRVNDGKIIANAFVTADQVSIVLDNEIIINADTPPFKSFFLDRIIGEMKKKDVVEAENGKIQKESVIDYIVNKNGADIREIIIKNYRQKERVNELINTAGWSLTRMLENVNK</sequence>
<dbReference type="GeneID" id="56061953"/>
<dbReference type="OrthoDB" id="31397at2157"/>